<feature type="active site" evidence="10 11">
    <location>
        <position position="193"/>
    </location>
</feature>
<evidence type="ECO:0000256" key="3">
    <source>
        <dbReference type="ARBA" id="ARBA00022605"/>
    </source>
</evidence>
<comment type="catalytic activity">
    <reaction evidence="8 10">
        <text>5-[(5-phospho-1-deoxy-D-ribulos-1-ylimino)methylamino]-1-(5-phospho-beta-D-ribosyl)imidazole-4-carboxamide + L-glutamine = D-erythro-1-(imidazol-4-yl)glycerol 3-phosphate + 5-amino-1-(5-phospho-beta-D-ribosyl)imidazole-4-carboxamide + L-glutamate + H(+)</text>
        <dbReference type="Rhea" id="RHEA:24793"/>
        <dbReference type="ChEBI" id="CHEBI:15378"/>
        <dbReference type="ChEBI" id="CHEBI:29985"/>
        <dbReference type="ChEBI" id="CHEBI:58278"/>
        <dbReference type="ChEBI" id="CHEBI:58359"/>
        <dbReference type="ChEBI" id="CHEBI:58475"/>
        <dbReference type="ChEBI" id="CHEBI:58525"/>
        <dbReference type="EC" id="4.3.2.10"/>
    </reaction>
</comment>
<dbReference type="InterPro" id="IPR017926">
    <property type="entry name" value="GATASE"/>
</dbReference>
<dbReference type="RefSeq" id="WP_110266454.1">
    <property type="nucleotide sequence ID" value="NZ_CAKZQT010000005.1"/>
</dbReference>
<dbReference type="PROSITE" id="PS51273">
    <property type="entry name" value="GATASE_TYPE_1"/>
    <property type="match status" value="1"/>
</dbReference>
<dbReference type="EC" id="4.3.2.10" evidence="10"/>
<evidence type="ECO:0000256" key="9">
    <source>
        <dbReference type="ARBA" id="ARBA00049534"/>
    </source>
</evidence>
<comment type="pathway">
    <text evidence="1 10">Amino-acid biosynthesis; L-histidine biosynthesis; L-histidine from 5-phospho-alpha-D-ribose 1-diphosphate: step 5/9.</text>
</comment>
<comment type="caution">
    <text evidence="13">The sequence shown here is derived from an EMBL/GenBank/DDBJ whole genome shotgun (WGS) entry which is preliminary data.</text>
</comment>
<dbReference type="PIRSF" id="PIRSF000495">
    <property type="entry name" value="Amidotransf_hisH"/>
    <property type="match status" value="1"/>
</dbReference>
<dbReference type="Proteomes" id="UP000248330">
    <property type="component" value="Unassembled WGS sequence"/>
</dbReference>
<dbReference type="InterPro" id="IPR029062">
    <property type="entry name" value="Class_I_gatase-like"/>
</dbReference>
<keyword evidence="2 10" id="KW-0963">Cytoplasm</keyword>
<dbReference type="GO" id="GO:0000107">
    <property type="term" value="F:imidazoleglycerol-phosphate synthase activity"/>
    <property type="evidence" value="ECO:0007669"/>
    <property type="project" value="UniProtKB-UniRule"/>
</dbReference>
<comment type="subcellular location">
    <subcellularLocation>
        <location evidence="10">Cytoplasm</location>
    </subcellularLocation>
</comment>
<dbReference type="PANTHER" id="PTHR42701:SF2">
    <property type="entry name" value="IMIDAZOLE GLYCEROL PHOSPHATE SYNTHASE SUBUNIT HISH 1"/>
    <property type="match status" value="1"/>
</dbReference>
<dbReference type="SUPFAM" id="SSF52317">
    <property type="entry name" value="Class I glutamine amidotransferase-like"/>
    <property type="match status" value="1"/>
</dbReference>
<evidence type="ECO:0000256" key="11">
    <source>
        <dbReference type="PIRSR" id="PIRSR000495-1"/>
    </source>
</evidence>
<keyword evidence="14" id="KW-1185">Reference proteome</keyword>
<dbReference type="GO" id="GO:0004359">
    <property type="term" value="F:glutaminase activity"/>
    <property type="evidence" value="ECO:0007669"/>
    <property type="project" value="UniProtKB-EC"/>
</dbReference>
<proteinExistence type="inferred from homology"/>
<feature type="domain" description="Glutamine amidotransferase" evidence="12">
    <location>
        <begin position="7"/>
        <end position="208"/>
    </location>
</feature>
<dbReference type="Gene3D" id="3.40.50.880">
    <property type="match status" value="1"/>
</dbReference>
<comment type="subunit">
    <text evidence="10">Heterodimer of HisH and HisF.</text>
</comment>
<keyword evidence="6 10" id="KW-0368">Histidine biosynthesis</keyword>
<evidence type="ECO:0000256" key="8">
    <source>
        <dbReference type="ARBA" id="ARBA00047838"/>
    </source>
</evidence>
<dbReference type="OrthoDB" id="9807137at2"/>
<evidence type="ECO:0000256" key="1">
    <source>
        <dbReference type="ARBA" id="ARBA00005091"/>
    </source>
</evidence>
<evidence type="ECO:0000313" key="13">
    <source>
        <dbReference type="EMBL" id="PXV64908.1"/>
    </source>
</evidence>
<dbReference type="CDD" id="cd01748">
    <property type="entry name" value="GATase1_IGP_Synthase"/>
    <property type="match status" value="1"/>
</dbReference>
<comment type="function">
    <text evidence="10">IGPS catalyzes the conversion of PRFAR and glutamine to IGP, AICAR and glutamate. The HisH subunit catalyzes the hydrolysis of glutamine to glutamate and ammonia as part of the synthesis of IGP and AICAR. The resulting ammonia molecule is channeled to the active site of HisF.</text>
</comment>
<accession>A0A318E776</accession>
<evidence type="ECO:0000256" key="7">
    <source>
        <dbReference type="ARBA" id="ARBA00023239"/>
    </source>
</evidence>
<organism evidence="13 14">
    <name type="scientific">Sinimarinibacterium flocculans</name>
    <dbReference type="NCBI Taxonomy" id="985250"/>
    <lineage>
        <taxon>Bacteria</taxon>
        <taxon>Pseudomonadati</taxon>
        <taxon>Pseudomonadota</taxon>
        <taxon>Gammaproteobacteria</taxon>
        <taxon>Nevskiales</taxon>
        <taxon>Nevskiaceae</taxon>
        <taxon>Sinimarinibacterium</taxon>
    </lineage>
</organism>
<dbReference type="HAMAP" id="MF_00278">
    <property type="entry name" value="HisH"/>
    <property type="match status" value="1"/>
</dbReference>
<evidence type="ECO:0000256" key="10">
    <source>
        <dbReference type="HAMAP-Rule" id="MF_00278"/>
    </source>
</evidence>
<dbReference type="GO" id="GO:0005737">
    <property type="term" value="C:cytoplasm"/>
    <property type="evidence" value="ECO:0007669"/>
    <property type="project" value="UniProtKB-SubCell"/>
</dbReference>
<dbReference type="NCBIfam" id="TIGR01855">
    <property type="entry name" value="IMP_synth_hisH"/>
    <property type="match status" value="1"/>
</dbReference>
<dbReference type="GO" id="GO:0000105">
    <property type="term" value="P:L-histidine biosynthetic process"/>
    <property type="evidence" value="ECO:0007669"/>
    <property type="project" value="UniProtKB-UniRule"/>
</dbReference>
<feature type="active site" evidence="10 11">
    <location>
        <position position="195"/>
    </location>
</feature>
<protein>
    <recommendedName>
        <fullName evidence="10">Imidazole glycerol phosphate synthase subunit HisH</fullName>
        <ecNumber evidence="10">4.3.2.10</ecNumber>
    </recommendedName>
    <alternativeName>
        <fullName evidence="10">IGP synthase glutaminase subunit</fullName>
        <ecNumber evidence="10">3.5.1.2</ecNumber>
    </alternativeName>
    <alternativeName>
        <fullName evidence="10">IGP synthase subunit HisH</fullName>
    </alternativeName>
    <alternativeName>
        <fullName evidence="10">ImGP synthase subunit HisH</fullName>
        <shortName evidence="10">IGPS subunit HisH</shortName>
    </alternativeName>
</protein>
<dbReference type="EMBL" id="QICN01000011">
    <property type="protein sequence ID" value="PXV64908.1"/>
    <property type="molecule type" value="Genomic_DNA"/>
</dbReference>
<dbReference type="GO" id="GO:0016829">
    <property type="term" value="F:lyase activity"/>
    <property type="evidence" value="ECO:0007669"/>
    <property type="project" value="UniProtKB-KW"/>
</dbReference>
<evidence type="ECO:0000256" key="6">
    <source>
        <dbReference type="ARBA" id="ARBA00023102"/>
    </source>
</evidence>
<evidence type="ECO:0000313" key="14">
    <source>
        <dbReference type="Proteomes" id="UP000248330"/>
    </source>
</evidence>
<sequence length="213" mass="23349">MAASIGVIDYGMGNLHSLGKALERVSSASRVVISYDPEELMACDRLVLPGVGGVRECMNELRRLELNQMVVEAARDKPMLGICLGMQVMLEWSDENGGVPALGLFPGKVVRFPDPSPDAHGDRLKVPHMGWNRVVQTRAHLLWDGVPDDAWFYFVHSYHAAPANPEHVLGTADYGHAFAAAIARDNIAAFQFHPEKSQNTGMTLLGNFAQWSP</sequence>
<reference evidence="13 14" key="1">
    <citation type="submission" date="2018-04" db="EMBL/GenBank/DDBJ databases">
        <title>Genomic Encyclopedia of Type Strains, Phase IV (KMG-IV): sequencing the most valuable type-strain genomes for metagenomic binning, comparative biology and taxonomic classification.</title>
        <authorList>
            <person name="Goeker M."/>
        </authorList>
    </citation>
    <scope>NUCLEOTIDE SEQUENCE [LARGE SCALE GENOMIC DNA]</scope>
    <source>
        <strain evidence="13 14">DSM 104150</strain>
    </source>
</reference>
<dbReference type="PANTHER" id="PTHR42701">
    <property type="entry name" value="IMIDAZOLE GLYCEROL PHOSPHATE SYNTHASE SUBUNIT HISH"/>
    <property type="match status" value="1"/>
</dbReference>
<name>A0A318E776_9GAMM</name>
<feature type="active site" description="Nucleophile" evidence="10 11">
    <location>
        <position position="83"/>
    </location>
</feature>
<keyword evidence="5 10" id="KW-0315">Glutamine amidotransferase</keyword>
<comment type="catalytic activity">
    <reaction evidence="9 10">
        <text>L-glutamine + H2O = L-glutamate + NH4(+)</text>
        <dbReference type="Rhea" id="RHEA:15889"/>
        <dbReference type="ChEBI" id="CHEBI:15377"/>
        <dbReference type="ChEBI" id="CHEBI:28938"/>
        <dbReference type="ChEBI" id="CHEBI:29985"/>
        <dbReference type="ChEBI" id="CHEBI:58359"/>
        <dbReference type="EC" id="3.5.1.2"/>
    </reaction>
</comment>
<keyword evidence="4 10" id="KW-0378">Hydrolase</keyword>
<evidence type="ECO:0000259" key="12">
    <source>
        <dbReference type="Pfam" id="PF00117"/>
    </source>
</evidence>
<dbReference type="AlphaFoldDB" id="A0A318E776"/>
<dbReference type="InterPro" id="IPR010139">
    <property type="entry name" value="Imidazole-glycPsynth_HisH"/>
</dbReference>
<gene>
    <name evidence="10" type="primary">hisH</name>
    <name evidence="13" type="ORF">C8D93_11180</name>
</gene>
<dbReference type="Pfam" id="PF00117">
    <property type="entry name" value="GATase"/>
    <property type="match status" value="1"/>
</dbReference>
<evidence type="ECO:0000256" key="4">
    <source>
        <dbReference type="ARBA" id="ARBA00022801"/>
    </source>
</evidence>
<evidence type="ECO:0000256" key="5">
    <source>
        <dbReference type="ARBA" id="ARBA00022962"/>
    </source>
</evidence>
<keyword evidence="7 10" id="KW-0456">Lyase</keyword>
<keyword evidence="3 10" id="KW-0028">Amino-acid biosynthesis</keyword>
<dbReference type="EC" id="3.5.1.2" evidence="10"/>
<dbReference type="UniPathway" id="UPA00031">
    <property type="reaction ID" value="UER00010"/>
</dbReference>
<evidence type="ECO:0000256" key="2">
    <source>
        <dbReference type="ARBA" id="ARBA00022490"/>
    </source>
</evidence>